<organism evidence="1">
    <name type="scientific">Arundo donax</name>
    <name type="common">Giant reed</name>
    <name type="synonym">Donax arundinaceus</name>
    <dbReference type="NCBI Taxonomy" id="35708"/>
    <lineage>
        <taxon>Eukaryota</taxon>
        <taxon>Viridiplantae</taxon>
        <taxon>Streptophyta</taxon>
        <taxon>Embryophyta</taxon>
        <taxon>Tracheophyta</taxon>
        <taxon>Spermatophyta</taxon>
        <taxon>Magnoliopsida</taxon>
        <taxon>Liliopsida</taxon>
        <taxon>Poales</taxon>
        <taxon>Poaceae</taxon>
        <taxon>PACMAD clade</taxon>
        <taxon>Arundinoideae</taxon>
        <taxon>Arundineae</taxon>
        <taxon>Arundo</taxon>
    </lineage>
</organism>
<reference evidence="1" key="1">
    <citation type="submission" date="2014-09" db="EMBL/GenBank/DDBJ databases">
        <authorList>
            <person name="Magalhaes I.L.F."/>
            <person name="Oliveira U."/>
            <person name="Santos F.R."/>
            <person name="Vidigal T.H.D.A."/>
            <person name="Brescovit A.D."/>
            <person name="Santos A.J."/>
        </authorList>
    </citation>
    <scope>NUCLEOTIDE SEQUENCE</scope>
    <source>
        <tissue evidence="1">Shoot tissue taken approximately 20 cm above the soil surface</tissue>
    </source>
</reference>
<dbReference type="AlphaFoldDB" id="A0A0A8Z8R7"/>
<sequence>MRRNKWIRTVSDPIVSLDIRCTHMLASAHKHRTVCEAWFSAHVLVS</sequence>
<proteinExistence type="predicted"/>
<accession>A0A0A8Z8R7</accession>
<protein>
    <submittedName>
        <fullName evidence="1">Uncharacterized protein</fullName>
    </submittedName>
</protein>
<evidence type="ECO:0000313" key="1">
    <source>
        <dbReference type="EMBL" id="JAD34063.1"/>
    </source>
</evidence>
<dbReference type="EMBL" id="GBRH01263832">
    <property type="protein sequence ID" value="JAD34063.1"/>
    <property type="molecule type" value="Transcribed_RNA"/>
</dbReference>
<name>A0A0A8Z8R7_ARUDO</name>
<reference evidence="1" key="2">
    <citation type="journal article" date="2015" name="Data Brief">
        <title>Shoot transcriptome of the giant reed, Arundo donax.</title>
        <authorList>
            <person name="Barrero R.A."/>
            <person name="Guerrero F.D."/>
            <person name="Moolhuijzen P."/>
            <person name="Goolsby J.A."/>
            <person name="Tidwell J."/>
            <person name="Bellgard S.E."/>
            <person name="Bellgard M.I."/>
        </authorList>
    </citation>
    <scope>NUCLEOTIDE SEQUENCE</scope>
    <source>
        <tissue evidence="1">Shoot tissue taken approximately 20 cm above the soil surface</tissue>
    </source>
</reference>